<evidence type="ECO:0000313" key="2">
    <source>
        <dbReference type="EMBL" id="MBA5776697.1"/>
    </source>
</evidence>
<dbReference type="Proteomes" id="UP000541109">
    <property type="component" value="Unassembled WGS sequence"/>
</dbReference>
<protein>
    <submittedName>
        <fullName evidence="2">Uncharacterized protein</fullName>
    </submittedName>
</protein>
<proteinExistence type="predicted"/>
<accession>A0A839ACV7</accession>
<dbReference type="RefSeq" id="WP_182163320.1">
    <property type="nucleotide sequence ID" value="NZ_JACFXV010000043.1"/>
</dbReference>
<feature type="signal peptide" evidence="1">
    <location>
        <begin position="1"/>
        <end position="26"/>
    </location>
</feature>
<keyword evidence="3" id="KW-1185">Reference proteome</keyword>
<comment type="caution">
    <text evidence="2">The sequence shown here is derived from an EMBL/GenBank/DDBJ whole genome shotgun (WGS) entry which is preliminary data.</text>
</comment>
<gene>
    <name evidence="2" type="ORF">H2509_06100</name>
</gene>
<evidence type="ECO:0000256" key="1">
    <source>
        <dbReference type="SAM" id="SignalP"/>
    </source>
</evidence>
<dbReference type="PROSITE" id="PS51257">
    <property type="entry name" value="PROKAR_LIPOPROTEIN"/>
    <property type="match status" value="1"/>
</dbReference>
<dbReference type="EMBL" id="JACFXV010000043">
    <property type="protein sequence ID" value="MBA5776697.1"/>
    <property type="molecule type" value="Genomic_DNA"/>
</dbReference>
<evidence type="ECO:0000313" key="3">
    <source>
        <dbReference type="Proteomes" id="UP000541109"/>
    </source>
</evidence>
<reference evidence="2 3" key="1">
    <citation type="submission" date="2020-07" db="EMBL/GenBank/DDBJ databases">
        <title>Stappia sp., F7233, whole genome shotgun sequencing project.</title>
        <authorList>
            <person name="Jiang S."/>
            <person name="Liu Z.W."/>
            <person name="Du Z.J."/>
        </authorList>
    </citation>
    <scope>NUCLEOTIDE SEQUENCE [LARGE SCALE GENOMIC DNA]</scope>
    <source>
        <strain evidence="2 3">F7233</strain>
    </source>
</reference>
<feature type="chain" id="PRO_5032891572" evidence="1">
    <location>
        <begin position="27"/>
        <end position="392"/>
    </location>
</feature>
<dbReference type="AlphaFoldDB" id="A0A839ACV7"/>
<organism evidence="2 3">
    <name type="scientific">Stappia albiluteola</name>
    <dbReference type="NCBI Taxonomy" id="2758565"/>
    <lineage>
        <taxon>Bacteria</taxon>
        <taxon>Pseudomonadati</taxon>
        <taxon>Pseudomonadota</taxon>
        <taxon>Alphaproteobacteria</taxon>
        <taxon>Hyphomicrobiales</taxon>
        <taxon>Stappiaceae</taxon>
        <taxon>Stappia</taxon>
    </lineage>
</organism>
<name>A0A839ACV7_9HYPH</name>
<keyword evidence="1" id="KW-0732">Signal</keyword>
<sequence>MTSRVSLTSFSLALACGLALAAPASAFETTGNATADHFLTTIEAGGATVTSIGTVSDVGGVISIDAITADVAADGKVSKLEIGEARLEGAEVLESKRLTVADFRLNDISVTAEDGGVTVDSLHTVGTVFPSPEEVGKAGKDNAVAPLYKSAELLGIMLKAEGRGAVPIERVAATVDALDGDTPTAGSFQIEGIRLSKADLDEEGQKMLTDLGYEDMTLSVEGTGKWLPDEGILNLEKLAIAGKEVGNLAFAARINGVTREVVARLEQAQGDPEKALGLLQGLGVEHLAIDLENSSIVERVLDRQAQEVGTDRATFVEQITGALPLMLSVIGNPEFQNKVAGALTTFLKDPKSLRAVATPANPVPIAQLIGTAMIAPQTLPDVLAVEIRANSE</sequence>